<reference evidence="5 6" key="1">
    <citation type="submission" date="2020-04" db="EMBL/GenBank/DDBJ databases">
        <authorList>
            <person name="Yoon J."/>
        </authorList>
    </citation>
    <scope>NUCLEOTIDE SEQUENCE [LARGE SCALE GENOMIC DNA]</scope>
    <source>
        <strain evidence="5 6">KMU-166</strain>
    </source>
</reference>
<keyword evidence="2" id="KW-0288">FMN</keyword>
<evidence type="ECO:0000256" key="1">
    <source>
        <dbReference type="ARBA" id="ARBA00022630"/>
    </source>
</evidence>
<sequence>MSFSRPSTFADVVRHRRSVRGFLSQPVPKDILERVFELAQTAPSNCNTQPWFCALVSGDKLETLRERIPAAFTAGEWSMDFSYDGQYQGVYRERQTQAAAELYRAVGARREDKALRHKQFMRNFSFFGAPHVAFIFLPEPFGLREAADCGMFAQNLMLALSAEGLASCPQTALSFTADPVREVLGLSGEYRLLFGLSLGYEDRSDPANQCRTERAGVGEAVVFYD</sequence>
<gene>
    <name evidence="5" type="ORF">HCU74_09405</name>
</gene>
<proteinExistence type="predicted"/>
<evidence type="ECO:0000256" key="3">
    <source>
        <dbReference type="ARBA" id="ARBA00023002"/>
    </source>
</evidence>
<evidence type="ECO:0000313" key="5">
    <source>
        <dbReference type="EMBL" id="NKI17635.1"/>
    </source>
</evidence>
<organism evidence="5 6">
    <name type="scientific">Spongiibacter thalassae</name>
    <dbReference type="NCBI Taxonomy" id="2721624"/>
    <lineage>
        <taxon>Bacteria</taxon>
        <taxon>Pseudomonadati</taxon>
        <taxon>Pseudomonadota</taxon>
        <taxon>Gammaproteobacteria</taxon>
        <taxon>Cellvibrionales</taxon>
        <taxon>Spongiibacteraceae</taxon>
        <taxon>Spongiibacter</taxon>
    </lineage>
</organism>
<dbReference type="Gene3D" id="3.40.109.10">
    <property type="entry name" value="NADH Oxidase"/>
    <property type="match status" value="1"/>
</dbReference>
<dbReference type="InterPro" id="IPR050627">
    <property type="entry name" value="Nitroreductase/BluB"/>
</dbReference>
<dbReference type="CDD" id="cd02136">
    <property type="entry name" value="PnbA_NfnB-like"/>
    <property type="match status" value="1"/>
</dbReference>
<dbReference type="InterPro" id="IPR000415">
    <property type="entry name" value="Nitroreductase-like"/>
</dbReference>
<accession>A0ABX1GEK9</accession>
<feature type="domain" description="Nitroreductase" evidence="4">
    <location>
        <begin position="13"/>
        <end position="200"/>
    </location>
</feature>
<protein>
    <submittedName>
        <fullName evidence="5">Nitroreductase</fullName>
    </submittedName>
</protein>
<dbReference type="PANTHER" id="PTHR23026">
    <property type="entry name" value="NADPH NITROREDUCTASE"/>
    <property type="match status" value="1"/>
</dbReference>
<keyword evidence="3" id="KW-0560">Oxidoreductase</keyword>
<dbReference type="Pfam" id="PF00881">
    <property type="entry name" value="Nitroreductase"/>
    <property type="match status" value="1"/>
</dbReference>
<comment type="caution">
    <text evidence="5">The sequence shown here is derived from an EMBL/GenBank/DDBJ whole genome shotgun (WGS) entry which is preliminary data.</text>
</comment>
<evidence type="ECO:0000256" key="2">
    <source>
        <dbReference type="ARBA" id="ARBA00022643"/>
    </source>
</evidence>
<evidence type="ECO:0000313" key="6">
    <source>
        <dbReference type="Proteomes" id="UP000765845"/>
    </source>
</evidence>
<dbReference type="Proteomes" id="UP000765845">
    <property type="component" value="Unassembled WGS sequence"/>
</dbReference>
<dbReference type="PANTHER" id="PTHR23026:SF90">
    <property type="entry name" value="IODOTYROSINE DEIODINASE 1"/>
    <property type="match status" value="1"/>
</dbReference>
<dbReference type="RefSeq" id="WP_168450183.1">
    <property type="nucleotide sequence ID" value="NZ_JAAWWK010000003.1"/>
</dbReference>
<dbReference type="EMBL" id="JAAWWK010000003">
    <property type="protein sequence ID" value="NKI17635.1"/>
    <property type="molecule type" value="Genomic_DNA"/>
</dbReference>
<keyword evidence="6" id="KW-1185">Reference proteome</keyword>
<dbReference type="SUPFAM" id="SSF55469">
    <property type="entry name" value="FMN-dependent nitroreductase-like"/>
    <property type="match status" value="1"/>
</dbReference>
<evidence type="ECO:0000259" key="4">
    <source>
        <dbReference type="Pfam" id="PF00881"/>
    </source>
</evidence>
<keyword evidence="1" id="KW-0285">Flavoprotein</keyword>
<dbReference type="InterPro" id="IPR029479">
    <property type="entry name" value="Nitroreductase"/>
</dbReference>
<name>A0ABX1GEK9_9GAMM</name>